<comment type="subcellular location">
    <subcellularLocation>
        <location evidence="1">Nucleus</location>
    </subcellularLocation>
</comment>
<proteinExistence type="predicted"/>
<dbReference type="InterPro" id="IPR030380">
    <property type="entry name" value="SAM_MeTfrase_DRM"/>
</dbReference>
<sequence length="437" mass="50485">MPQHLLLVDVSFQNAHIHTDMGLHNAPHGSFLSEMAFEMPQYSISGSLLTEGYFWNILFSDYEAVFQDDFTDIDSFSNTKEILNSDYDKENKLLYLMKMGYSEVETSIAMERCDMDSSIAELTDFICAAQMAKAADALLPVEDGKPLCNDPNYKKRRNLGYDFWKRKKQRKLEKKLLNEDDHVVHLPNLMIGFGVPIKSNQITQRTLPKDAIGPPYFYYKNMALALVDVWTGMLRHLYDVKPEFIDSKYFYDATRKRGYIHNLPIGNIFPLISLPPRTIHDAFPLTKKWWPSWDLRTKLNYLQICTGSAKLTERIRKALEAYDDEPPSSIQKYVLDKCRKWNLVWVGRNKVFHLNLISSAEVDFYCLGIPLKTDAQELNSDRYALLYPTLPEPWKGYNPDKENDRHGRSSNDVSRLEPVSWYNQSAGGGLVHSHNTP</sequence>
<dbReference type="SUPFAM" id="SSF53335">
    <property type="entry name" value="S-adenosyl-L-methionine-dependent methyltransferases"/>
    <property type="match status" value="1"/>
</dbReference>
<dbReference type="GO" id="GO:0032259">
    <property type="term" value="P:methylation"/>
    <property type="evidence" value="ECO:0007669"/>
    <property type="project" value="UniProtKB-KW"/>
</dbReference>
<feature type="region of interest" description="Disordered" evidence="8">
    <location>
        <begin position="396"/>
        <end position="437"/>
    </location>
</feature>
<evidence type="ECO:0000256" key="5">
    <source>
        <dbReference type="ARBA" id="ARBA00022737"/>
    </source>
</evidence>
<accession>A0A6A3CUN3</accession>
<dbReference type="GO" id="GO:0003677">
    <property type="term" value="F:DNA binding"/>
    <property type="evidence" value="ECO:0007669"/>
    <property type="project" value="UniProtKB-KW"/>
</dbReference>
<keyword evidence="11" id="KW-1185">Reference proteome</keyword>
<gene>
    <name evidence="10" type="ORF">F3Y22_tig00001644pilonHSYRG00074</name>
</gene>
<dbReference type="PANTHER" id="PTHR23068:SF25">
    <property type="entry name" value="DNA (CYTOSINE-5)-METHYLTRANSFERASE DRM2"/>
    <property type="match status" value="1"/>
</dbReference>
<evidence type="ECO:0000256" key="7">
    <source>
        <dbReference type="ARBA" id="ARBA00023242"/>
    </source>
</evidence>
<dbReference type="AlphaFoldDB" id="A0A6A3CUN3"/>
<evidence type="ECO:0000313" key="11">
    <source>
        <dbReference type="Proteomes" id="UP000436088"/>
    </source>
</evidence>
<evidence type="ECO:0000259" key="9">
    <source>
        <dbReference type="PROSITE" id="PS51680"/>
    </source>
</evidence>
<dbReference type="InterPro" id="IPR029063">
    <property type="entry name" value="SAM-dependent_MTases_sf"/>
</dbReference>
<feature type="compositionally biased region" description="Basic and acidic residues" evidence="8">
    <location>
        <begin position="398"/>
        <end position="409"/>
    </location>
</feature>
<dbReference type="EMBL" id="VEPZ02000127">
    <property type="protein sequence ID" value="KAE8732983.1"/>
    <property type="molecule type" value="Genomic_DNA"/>
</dbReference>
<evidence type="ECO:0000256" key="3">
    <source>
        <dbReference type="ARBA" id="ARBA00022679"/>
    </source>
</evidence>
<keyword evidence="4" id="KW-0949">S-adenosyl-L-methionine</keyword>
<comment type="caution">
    <text evidence="10">The sequence shown here is derived from an EMBL/GenBank/DDBJ whole genome shotgun (WGS) entry which is preliminary data.</text>
</comment>
<evidence type="ECO:0000256" key="4">
    <source>
        <dbReference type="ARBA" id="ARBA00022691"/>
    </source>
</evidence>
<dbReference type="Proteomes" id="UP000436088">
    <property type="component" value="Unassembled WGS sequence"/>
</dbReference>
<evidence type="ECO:0000256" key="2">
    <source>
        <dbReference type="ARBA" id="ARBA00022603"/>
    </source>
</evidence>
<keyword evidence="5" id="KW-0677">Repeat</keyword>
<evidence type="ECO:0000256" key="8">
    <source>
        <dbReference type="SAM" id="MobiDB-lite"/>
    </source>
</evidence>
<keyword evidence="7" id="KW-0539">Nucleus</keyword>
<name>A0A6A3CUN3_HIBSY</name>
<dbReference type="GO" id="GO:0005634">
    <property type="term" value="C:nucleus"/>
    <property type="evidence" value="ECO:0007669"/>
    <property type="project" value="UniProtKB-SubCell"/>
</dbReference>
<keyword evidence="6" id="KW-0238">DNA-binding</keyword>
<feature type="domain" description="SAM-dependent MTase DRM-type" evidence="9">
    <location>
        <begin position="203"/>
        <end position="437"/>
    </location>
</feature>
<reference evidence="10" key="1">
    <citation type="submission" date="2019-09" db="EMBL/GenBank/DDBJ databases">
        <title>Draft genome information of white flower Hibiscus syriacus.</title>
        <authorList>
            <person name="Kim Y.-M."/>
        </authorList>
    </citation>
    <scope>NUCLEOTIDE SEQUENCE [LARGE SCALE GENOMIC DNA]</scope>
    <source>
        <strain evidence="10">YM2019G1</strain>
    </source>
</reference>
<organism evidence="10 11">
    <name type="scientific">Hibiscus syriacus</name>
    <name type="common">Rose of Sharon</name>
    <dbReference type="NCBI Taxonomy" id="106335"/>
    <lineage>
        <taxon>Eukaryota</taxon>
        <taxon>Viridiplantae</taxon>
        <taxon>Streptophyta</taxon>
        <taxon>Embryophyta</taxon>
        <taxon>Tracheophyta</taxon>
        <taxon>Spermatophyta</taxon>
        <taxon>Magnoliopsida</taxon>
        <taxon>eudicotyledons</taxon>
        <taxon>Gunneridae</taxon>
        <taxon>Pentapetalae</taxon>
        <taxon>rosids</taxon>
        <taxon>malvids</taxon>
        <taxon>Malvales</taxon>
        <taxon>Malvaceae</taxon>
        <taxon>Malvoideae</taxon>
        <taxon>Hibiscus</taxon>
    </lineage>
</organism>
<evidence type="ECO:0000313" key="10">
    <source>
        <dbReference type="EMBL" id="KAE8732983.1"/>
    </source>
</evidence>
<evidence type="ECO:0000256" key="1">
    <source>
        <dbReference type="ARBA" id="ARBA00004123"/>
    </source>
</evidence>
<dbReference type="PROSITE" id="PS51680">
    <property type="entry name" value="SAM_MT_DRM"/>
    <property type="match status" value="1"/>
</dbReference>
<dbReference type="InterPro" id="IPR050390">
    <property type="entry name" value="C5-Methyltransferase"/>
</dbReference>
<evidence type="ECO:0000256" key="6">
    <source>
        <dbReference type="ARBA" id="ARBA00023125"/>
    </source>
</evidence>
<protein>
    <submittedName>
        <fullName evidence="10">DNA (Cytosine-5)-methyltransferase DRM2</fullName>
    </submittedName>
</protein>
<keyword evidence="3" id="KW-0808">Transferase</keyword>
<keyword evidence="2" id="KW-0489">Methyltransferase</keyword>
<dbReference type="GO" id="GO:0003886">
    <property type="term" value="F:DNA (cytosine-5-)-methyltransferase activity"/>
    <property type="evidence" value="ECO:0007669"/>
    <property type="project" value="TreeGrafter"/>
</dbReference>
<dbReference type="PANTHER" id="PTHR23068">
    <property type="entry name" value="DNA CYTOSINE-5- -METHYLTRANSFERASE 3-RELATED"/>
    <property type="match status" value="1"/>
</dbReference>